<proteinExistence type="predicted"/>
<dbReference type="SUPFAM" id="SSF51197">
    <property type="entry name" value="Clavaminate synthase-like"/>
    <property type="match status" value="1"/>
</dbReference>
<evidence type="ECO:0000313" key="1">
    <source>
        <dbReference type="EMBL" id="KAK2554110.1"/>
    </source>
</evidence>
<reference evidence="1" key="2">
    <citation type="journal article" date="2023" name="Science">
        <title>Genomic signatures of disease resistance in endangered staghorn corals.</title>
        <authorList>
            <person name="Vollmer S.V."/>
            <person name="Selwyn J.D."/>
            <person name="Despard B.A."/>
            <person name="Roesel C.L."/>
        </authorList>
    </citation>
    <scope>NUCLEOTIDE SEQUENCE</scope>
    <source>
        <strain evidence="1">K2</strain>
    </source>
</reference>
<comment type="caution">
    <text evidence="1">The sequence shown here is derived from an EMBL/GenBank/DDBJ whole genome shotgun (WGS) entry which is preliminary data.</text>
</comment>
<accession>A0AAD9Q4B3</accession>
<dbReference type="EMBL" id="JARQWQ010000072">
    <property type="protein sequence ID" value="KAK2554110.1"/>
    <property type="molecule type" value="Genomic_DNA"/>
</dbReference>
<protein>
    <recommendedName>
        <fullName evidence="3">Tc1-like transposase DDE domain-containing protein</fullName>
    </recommendedName>
</protein>
<organism evidence="1 2">
    <name type="scientific">Acropora cervicornis</name>
    <name type="common">Staghorn coral</name>
    <dbReference type="NCBI Taxonomy" id="6130"/>
    <lineage>
        <taxon>Eukaryota</taxon>
        <taxon>Metazoa</taxon>
        <taxon>Cnidaria</taxon>
        <taxon>Anthozoa</taxon>
        <taxon>Hexacorallia</taxon>
        <taxon>Scleractinia</taxon>
        <taxon>Astrocoeniina</taxon>
        <taxon>Acroporidae</taxon>
        <taxon>Acropora</taxon>
    </lineage>
</organism>
<dbReference type="AlphaFoldDB" id="A0AAD9Q4B3"/>
<name>A0AAD9Q4B3_ACRCE</name>
<keyword evidence="2" id="KW-1185">Reference proteome</keyword>
<reference evidence="1" key="1">
    <citation type="journal article" date="2023" name="G3 (Bethesda)">
        <title>Whole genome assembly and annotation of the endangered Caribbean coral Acropora cervicornis.</title>
        <authorList>
            <person name="Selwyn J.D."/>
            <person name="Vollmer S.V."/>
        </authorList>
    </citation>
    <scope>NUCLEOTIDE SEQUENCE</scope>
    <source>
        <strain evidence="1">K2</strain>
    </source>
</reference>
<evidence type="ECO:0000313" key="2">
    <source>
        <dbReference type="Proteomes" id="UP001249851"/>
    </source>
</evidence>
<dbReference type="Proteomes" id="UP001249851">
    <property type="component" value="Unassembled WGS sequence"/>
</dbReference>
<sequence length="210" mass="23333">MLLETIVQSKGSTSLKEIKSELSNFGDCGKLSLSTLSRHVRKNLPSGKDYSRKWLGKCAGERFTHENLVYTQLFLDYLSDKDPSSVKFFDETGFQLPDSGHRVYGYSPVANITLNFLAGVDGLKYANIVQGASNSIEFLRSFSEALQTVDSNTLRPVLEVGDIVVVDNFAAHHGDAEVALHSFFNDVGMELLYLPTYSPTSTLTRKFFQS</sequence>
<gene>
    <name evidence="1" type="ORF">P5673_024460</name>
</gene>
<evidence type="ECO:0008006" key="3">
    <source>
        <dbReference type="Google" id="ProtNLM"/>
    </source>
</evidence>